<feature type="region of interest" description="Disordered" evidence="8">
    <location>
        <begin position="1"/>
        <end position="40"/>
    </location>
</feature>
<evidence type="ECO:0000256" key="2">
    <source>
        <dbReference type="ARBA" id="ARBA00022679"/>
    </source>
</evidence>
<keyword evidence="6 7" id="KW-0012">Acyltransferase</keyword>
<evidence type="ECO:0000256" key="1">
    <source>
        <dbReference type="ARBA" id="ARBA00004141"/>
    </source>
</evidence>
<evidence type="ECO:0000256" key="5">
    <source>
        <dbReference type="ARBA" id="ARBA00023136"/>
    </source>
</evidence>
<keyword evidence="10" id="KW-1185">Reference proteome</keyword>
<dbReference type="EC" id="2.3.1.225" evidence="7"/>
<evidence type="ECO:0000256" key="3">
    <source>
        <dbReference type="ARBA" id="ARBA00022692"/>
    </source>
</evidence>
<gene>
    <name evidence="11" type="primary">LOC108077640</name>
</gene>
<sequence length="315" mass="36357">MPPEPPLQDKDNSKPQKPVKDVDNQKSQEPVLDYLNPQEPINKPPIKASKPTMACSQILYIMIIIVLTPFFYVDVVFYVTPQLLGPIGFTLNAIVCTWISYNILGNMWACYRKTSSVDSLPLELLKPAEGEEHLWRYCKECQRLMPPRSWHCKICNCCILKRDHHCNFTGNCIGHNNQRYFIWLTFYMGLGSSLALVYNFIFVWRHGFVLVNELFSMAALQNGPEPDLAFRGAISMVVYGNIVCVIFPFVMFFSAVSMVRRNTVMFDTSNREYDMGWWRNFSQVLGKLQFWTCLSPAIKSPLPHDGAQWKTKDKE</sequence>
<evidence type="ECO:0000256" key="6">
    <source>
        <dbReference type="ARBA" id="ARBA00023315"/>
    </source>
</evidence>
<feature type="transmembrane region" description="Helical" evidence="7">
    <location>
        <begin position="58"/>
        <end position="77"/>
    </location>
</feature>
<comment type="similarity">
    <text evidence="7">Belongs to the DHHC palmitoyltransferase family.</text>
</comment>
<feature type="transmembrane region" description="Helical" evidence="7">
    <location>
        <begin position="180"/>
        <end position="204"/>
    </location>
</feature>
<feature type="transmembrane region" description="Helical" evidence="7">
    <location>
        <begin position="83"/>
        <end position="104"/>
    </location>
</feature>
<evidence type="ECO:0000313" key="10">
    <source>
        <dbReference type="Proteomes" id="UP001652661"/>
    </source>
</evidence>
<feature type="domain" description="Palmitoyltransferase DHHC" evidence="9">
    <location>
        <begin position="135"/>
        <end position="264"/>
    </location>
</feature>
<keyword evidence="3 7" id="KW-0812">Transmembrane</keyword>
<reference evidence="11" key="1">
    <citation type="submission" date="2025-08" db="UniProtKB">
        <authorList>
            <consortium name="RefSeq"/>
        </authorList>
    </citation>
    <scope>IDENTIFICATION</scope>
    <source>
        <strain evidence="11">14028-0561.14</strain>
        <tissue evidence="11">Whole fly</tissue>
    </source>
</reference>
<proteinExistence type="inferred from homology"/>
<feature type="compositionally biased region" description="Basic and acidic residues" evidence="8">
    <location>
        <begin position="7"/>
        <end position="26"/>
    </location>
</feature>
<dbReference type="Pfam" id="PF01529">
    <property type="entry name" value="DHHC"/>
    <property type="match status" value="1"/>
</dbReference>
<dbReference type="Proteomes" id="UP001652661">
    <property type="component" value="Chromosome 3R"/>
</dbReference>
<comment type="domain">
    <text evidence="7">The DHHC domain is required for palmitoyltransferase activity.</text>
</comment>
<keyword evidence="4 7" id="KW-1133">Transmembrane helix</keyword>
<dbReference type="AlphaFoldDB" id="A0A6P4IVX2"/>
<dbReference type="RefSeq" id="XP_017026543.1">
    <property type="nucleotide sequence ID" value="XM_017171054.3"/>
</dbReference>
<evidence type="ECO:0000256" key="4">
    <source>
        <dbReference type="ARBA" id="ARBA00022989"/>
    </source>
</evidence>
<evidence type="ECO:0000256" key="7">
    <source>
        <dbReference type="RuleBase" id="RU079119"/>
    </source>
</evidence>
<keyword evidence="2 7" id="KW-0808">Transferase</keyword>
<evidence type="ECO:0000259" key="9">
    <source>
        <dbReference type="Pfam" id="PF01529"/>
    </source>
</evidence>
<comment type="subcellular location">
    <subcellularLocation>
        <location evidence="1">Membrane</location>
        <topology evidence="1">Multi-pass membrane protein</topology>
    </subcellularLocation>
</comment>
<name>A0A6P4IVX2_DROKI</name>
<evidence type="ECO:0000256" key="8">
    <source>
        <dbReference type="SAM" id="MobiDB-lite"/>
    </source>
</evidence>
<dbReference type="GO" id="GO:0016020">
    <property type="term" value="C:membrane"/>
    <property type="evidence" value="ECO:0007669"/>
    <property type="project" value="UniProtKB-SubCell"/>
</dbReference>
<dbReference type="InterPro" id="IPR039859">
    <property type="entry name" value="PFA4/ZDH16/20/ERF2-like"/>
</dbReference>
<dbReference type="GO" id="GO:0019706">
    <property type="term" value="F:protein-cysteine S-palmitoyltransferase activity"/>
    <property type="evidence" value="ECO:0007669"/>
    <property type="project" value="UniProtKB-EC"/>
</dbReference>
<protein>
    <recommendedName>
        <fullName evidence="7">Palmitoyltransferase</fullName>
        <ecNumber evidence="7">2.3.1.225</ecNumber>
    </recommendedName>
</protein>
<dbReference type="GeneID" id="108077640"/>
<evidence type="ECO:0000313" key="11">
    <source>
        <dbReference type="RefSeq" id="XP_017026543.1"/>
    </source>
</evidence>
<dbReference type="PROSITE" id="PS50216">
    <property type="entry name" value="DHHC"/>
    <property type="match status" value="1"/>
</dbReference>
<dbReference type="InterPro" id="IPR001594">
    <property type="entry name" value="Palmitoyltrfase_DHHC"/>
</dbReference>
<keyword evidence="5 7" id="KW-0472">Membrane</keyword>
<accession>A0A6P4IVX2</accession>
<organism evidence="10 11">
    <name type="scientific">Drosophila kikkawai</name>
    <name type="common">Fruit fly</name>
    <dbReference type="NCBI Taxonomy" id="30033"/>
    <lineage>
        <taxon>Eukaryota</taxon>
        <taxon>Metazoa</taxon>
        <taxon>Ecdysozoa</taxon>
        <taxon>Arthropoda</taxon>
        <taxon>Hexapoda</taxon>
        <taxon>Insecta</taxon>
        <taxon>Pterygota</taxon>
        <taxon>Neoptera</taxon>
        <taxon>Endopterygota</taxon>
        <taxon>Diptera</taxon>
        <taxon>Brachycera</taxon>
        <taxon>Muscomorpha</taxon>
        <taxon>Ephydroidea</taxon>
        <taxon>Drosophilidae</taxon>
        <taxon>Drosophila</taxon>
        <taxon>Sophophora</taxon>
    </lineage>
</organism>
<dbReference type="OrthoDB" id="302728at2759"/>
<dbReference type="PANTHER" id="PTHR12246">
    <property type="entry name" value="PALMITOYLTRANSFERASE ZDHHC16"/>
    <property type="match status" value="1"/>
</dbReference>
<comment type="catalytic activity">
    <reaction evidence="7">
        <text>L-cysteinyl-[protein] + hexadecanoyl-CoA = S-hexadecanoyl-L-cysteinyl-[protein] + CoA</text>
        <dbReference type="Rhea" id="RHEA:36683"/>
        <dbReference type="Rhea" id="RHEA-COMP:10131"/>
        <dbReference type="Rhea" id="RHEA-COMP:11032"/>
        <dbReference type="ChEBI" id="CHEBI:29950"/>
        <dbReference type="ChEBI" id="CHEBI:57287"/>
        <dbReference type="ChEBI" id="CHEBI:57379"/>
        <dbReference type="ChEBI" id="CHEBI:74151"/>
        <dbReference type="EC" id="2.3.1.225"/>
    </reaction>
</comment>
<feature type="transmembrane region" description="Helical" evidence="7">
    <location>
        <begin position="233"/>
        <end position="256"/>
    </location>
</feature>